<sequence length="330" mass="35020">MMGLRLPVIRLPCQGVDLCDLITWGLRMRRAERSAEALLRAQMADPHCAWSLGSYGAVATFRRDAEEAVRHLDDGRIGLATNRGALALTAPPGLRPIAYETGFTGGWSQVVALCLTEAACAMGRRTVLTELGADPAAVRPQDRSGILFDLGLDLGAVDACVRVTEPDLIERLRGATGRPLFVPGNPALPALMAASPHRVFLARPGRIEVYTAIPAPGQAGDPGPHSHILPKLLRLRLTHAATAPIPAGWVPVAALHPAHPVQAATGRPLSFDVGRHAAFGRLLDAWGDPDLVALRCAVLAGEEPDPAAVNGRFARLAIRAAREQRSLMAA</sequence>
<dbReference type="EMBL" id="FNHS01000013">
    <property type="protein sequence ID" value="SDO00420.1"/>
    <property type="molecule type" value="Genomic_DNA"/>
</dbReference>
<gene>
    <name evidence="1" type="ORF">SAMN05216360_113189</name>
</gene>
<dbReference type="AlphaFoldDB" id="A0A1H0G0N0"/>
<dbReference type="Pfam" id="PF21973">
    <property type="entry name" value="DUF6925"/>
    <property type="match status" value="1"/>
</dbReference>
<keyword evidence="2" id="KW-1185">Reference proteome</keyword>
<organism evidence="1 2">
    <name type="scientific">Methylobacterium phyllostachyos</name>
    <dbReference type="NCBI Taxonomy" id="582672"/>
    <lineage>
        <taxon>Bacteria</taxon>
        <taxon>Pseudomonadati</taxon>
        <taxon>Pseudomonadota</taxon>
        <taxon>Alphaproteobacteria</taxon>
        <taxon>Hyphomicrobiales</taxon>
        <taxon>Methylobacteriaceae</taxon>
        <taxon>Methylobacterium</taxon>
    </lineage>
</organism>
<reference evidence="2" key="1">
    <citation type="submission" date="2016-10" db="EMBL/GenBank/DDBJ databases">
        <authorList>
            <person name="Varghese N."/>
            <person name="Submissions S."/>
        </authorList>
    </citation>
    <scope>NUCLEOTIDE SEQUENCE [LARGE SCALE GENOMIC DNA]</scope>
    <source>
        <strain evidence="2">BL47</strain>
    </source>
</reference>
<protein>
    <submittedName>
        <fullName evidence="1">Uncharacterized protein</fullName>
    </submittedName>
</protein>
<dbReference type="Proteomes" id="UP000198704">
    <property type="component" value="Unassembled WGS sequence"/>
</dbReference>
<evidence type="ECO:0000313" key="1">
    <source>
        <dbReference type="EMBL" id="SDO00420.1"/>
    </source>
</evidence>
<proteinExistence type="predicted"/>
<dbReference type="STRING" id="582672.SAMN05216360_113189"/>
<name>A0A1H0G0N0_9HYPH</name>
<dbReference type="InterPro" id="IPR053838">
    <property type="entry name" value="DUF6925"/>
</dbReference>
<evidence type="ECO:0000313" key="2">
    <source>
        <dbReference type="Proteomes" id="UP000198704"/>
    </source>
</evidence>
<accession>A0A1H0G0N0</accession>